<dbReference type="Proteomes" id="UP000477543">
    <property type="component" value="Unassembled WGS sequence"/>
</dbReference>
<feature type="region of interest" description="Disordered" evidence="1">
    <location>
        <begin position="408"/>
        <end position="451"/>
    </location>
</feature>
<evidence type="ECO:0000313" key="2">
    <source>
        <dbReference type="EMBL" id="NAZ16922.1"/>
    </source>
</evidence>
<dbReference type="AlphaFoldDB" id="A0A6L9G4U5"/>
<name>A0A6L9G4U5_9MICC</name>
<dbReference type="RefSeq" id="WP_161449498.1">
    <property type="nucleotide sequence ID" value="NZ_WYDN01000011.1"/>
</dbReference>
<dbReference type="EMBL" id="WYDN01000011">
    <property type="protein sequence ID" value="NAZ16922.1"/>
    <property type="molecule type" value="Genomic_DNA"/>
</dbReference>
<protein>
    <recommendedName>
        <fullName evidence="4">Spore coat protein CotH</fullName>
    </recommendedName>
</protein>
<feature type="compositionally biased region" description="Polar residues" evidence="1">
    <location>
        <begin position="549"/>
        <end position="561"/>
    </location>
</feature>
<dbReference type="PANTHER" id="PTHR40050">
    <property type="entry name" value="INNER SPORE COAT PROTEIN H"/>
    <property type="match status" value="1"/>
</dbReference>
<organism evidence="2 3">
    <name type="scientific">Glutamicibacter soli</name>
    <dbReference type="NCBI Taxonomy" id="453836"/>
    <lineage>
        <taxon>Bacteria</taxon>
        <taxon>Bacillati</taxon>
        <taxon>Actinomycetota</taxon>
        <taxon>Actinomycetes</taxon>
        <taxon>Micrococcales</taxon>
        <taxon>Micrococcaceae</taxon>
        <taxon>Glutamicibacter</taxon>
    </lineage>
</organism>
<dbReference type="InterPro" id="IPR014867">
    <property type="entry name" value="Spore_coat_CotH_CotH2/3/7"/>
</dbReference>
<feature type="region of interest" description="Disordered" evidence="1">
    <location>
        <begin position="522"/>
        <end position="561"/>
    </location>
</feature>
<gene>
    <name evidence="2" type="ORF">GT020_12750</name>
</gene>
<dbReference type="PANTHER" id="PTHR40050:SF1">
    <property type="entry name" value="INNER SPORE COAT PROTEIN H"/>
    <property type="match status" value="1"/>
</dbReference>
<sequence>MYPRDKFTHSAPDGPRRGARNLMTMAATLSIAAMALAGCSPVPGAQATDGIVNTQVSAETASFFNSDSVHEISVEADEQDVAAALEAYESEQSKEWISATVTIDGTVFQNAGLRLKGNSTLRQADTGSDPQDLPWQIRLDKFVDGQSYAGRTQFVVRTNTSQTSLNEAVALALLGEAGLATEQAAATRFTLNGSAAQLRLVIDNPSDELYSAAVFTGEGITYKADSSGDYSYRGASGSDYDSAFSVESGAEDLTPIAEFLDFVNNSSDADFAAQLAEHLDVDQFATYLAMQDLVANSDDIDGPGNNSFLRYDTSSGTMTVVAWDQNLSFGGMGGMGGARGGADGPVGSGPGTDAMLERFLPAGADVQAATAQITQGILPEGAALPEGMKLTGDTTLLQVLQQLAKGEMPAGLSPQDGQRPGQQNAGGSADPEAQGDGQGDLQAGRPRAANDNPLVTRFLANTDFSAKVEQAKTELTAKLYDSGAAQQILDTWSALLTSQAGDLVDADTVASEAEAISAYFTKDTGSGASQAPGLVPGQAPQRGSRQDEATQNTADPDSGQS</sequence>
<reference evidence="2 3" key="1">
    <citation type="submission" date="2020-01" db="EMBL/GenBank/DDBJ databases">
        <title>Glutamicibacter soli M275.</title>
        <authorList>
            <person name="Meng X."/>
        </authorList>
    </citation>
    <scope>NUCLEOTIDE SEQUENCE [LARGE SCALE GENOMIC DNA]</scope>
    <source>
        <strain evidence="2 3">M275</strain>
    </source>
</reference>
<evidence type="ECO:0000313" key="3">
    <source>
        <dbReference type="Proteomes" id="UP000477543"/>
    </source>
</evidence>
<evidence type="ECO:0000256" key="1">
    <source>
        <dbReference type="SAM" id="MobiDB-lite"/>
    </source>
</evidence>
<comment type="caution">
    <text evidence="2">The sequence shown here is derived from an EMBL/GenBank/DDBJ whole genome shotgun (WGS) entry which is preliminary data.</text>
</comment>
<dbReference type="Pfam" id="PF08757">
    <property type="entry name" value="CotH"/>
    <property type="match status" value="1"/>
</dbReference>
<proteinExistence type="predicted"/>
<evidence type="ECO:0008006" key="4">
    <source>
        <dbReference type="Google" id="ProtNLM"/>
    </source>
</evidence>
<accession>A0A6L9G4U5</accession>